<organism evidence="1 2">
    <name type="scientific">Corynebacterium gallinarum</name>
    <dbReference type="NCBI Taxonomy" id="2762214"/>
    <lineage>
        <taxon>Bacteria</taxon>
        <taxon>Bacillati</taxon>
        <taxon>Actinomycetota</taxon>
        <taxon>Actinomycetes</taxon>
        <taxon>Mycobacteriales</taxon>
        <taxon>Corynebacteriaceae</taxon>
        <taxon>Corynebacterium</taxon>
    </lineage>
</organism>
<protein>
    <submittedName>
        <fullName evidence="1">Uncharacterized protein</fullName>
    </submittedName>
</protein>
<sequence>MTVKYTADTVVVAQEPEKLPQASPDFAEVMEFLDRIGWNAAPLAELRTASLGPDEEQQRFIETVVAEEHFFDSVILDVVREPHGIRGSERFHHPCWEQVDHLRVALYLLRGNAPAEVTGRWLNESVRAIEKLNPTLQEIALELIVDLLLATSPSYQKTVEKQWDPQHAEELRISLIHRQQRPIISQEDPLQVPVVLVNSSTHFRWERHMNFFLGHRNHWGDPKIRQPREVIFDRRLDWFRATLFSYEDRPPFYSHIELITKDQHLSAEDRGVLLRDGLNGYREARKPEPVKAWAEFLLDSLEISDEEIVAHSHELVPLLFRKDSTSLLRFGTVLAQKGSEDILTEVITACLTLAGRATRIKVLNAAARRDAVPSPDILEQCQFLLEDALAMDEHPQFSKAVDKLAAVWNLNIEEPGTEATGDASLWQKAPVLWQIPDLTPSDTLLVELAAHELERFGPAIAAGNRVWSWFRDVESEQFTDALVRCAYSDLEATKISLVGVPRASKSLEGIREWVTGELALYLKSSDRSKREAEILELLGSVPILLSTPDREDLTIGVETILDRLAEYAQAQAPVGPIDLSLALLRIRGDRRPVISALQSSSLLLYTRGEDEKVTVGATMSSLIFQEPSVDAEWVPLKTEVAPEQDVGPRKFSHRIVNALARRNRQDFLPSTAEQAFRRLDYTYRSSLGTGLPLRQLARSSSPFTPAAAINFLAALSNLHTRESEVGWTAASEAWNRGLLIPGVPDIAHLGWSDAPPQRLGSLAKTFRDLADMGMLTLVWPILNDLVDASAQQDKPLIGTPDLLQVIAELLPHVMAAVDEGRAEPSHLDLPGVRELAARSGKTRAIVLAREIRDRLPHDDRVAAGRR</sequence>
<evidence type="ECO:0000313" key="2">
    <source>
        <dbReference type="Proteomes" id="UP000650224"/>
    </source>
</evidence>
<name>A0A8I0HH00_9CORY</name>
<dbReference type="AlphaFoldDB" id="A0A8I0HH00"/>
<evidence type="ECO:0000313" key="1">
    <source>
        <dbReference type="EMBL" id="MBD8029818.1"/>
    </source>
</evidence>
<proteinExistence type="predicted"/>
<reference evidence="1 2" key="1">
    <citation type="submission" date="2020-08" db="EMBL/GenBank/DDBJ databases">
        <title>A Genomic Blueprint of the Chicken Gut Microbiome.</title>
        <authorList>
            <person name="Gilroy R."/>
            <person name="Ravi A."/>
            <person name="Getino M."/>
            <person name="Pursley I."/>
            <person name="Horton D.L."/>
            <person name="Alikhan N.-F."/>
            <person name="Baker D."/>
            <person name="Gharbi K."/>
            <person name="Hall N."/>
            <person name="Watson M."/>
            <person name="Adriaenssens E.M."/>
            <person name="Foster-Nyarko E."/>
            <person name="Jarju S."/>
            <person name="Secka A."/>
            <person name="Antonio M."/>
            <person name="Oren A."/>
            <person name="Chaudhuri R."/>
            <person name="La Ragione R.M."/>
            <person name="Hildebrand F."/>
            <person name="Pallen M.J."/>
        </authorList>
    </citation>
    <scope>NUCLEOTIDE SEQUENCE [LARGE SCALE GENOMIC DNA]</scope>
    <source>
        <strain evidence="1 2">Sa1YVA5</strain>
    </source>
</reference>
<accession>A0A8I0HH00</accession>
<comment type="caution">
    <text evidence="1">The sequence shown here is derived from an EMBL/GenBank/DDBJ whole genome shotgun (WGS) entry which is preliminary data.</text>
</comment>
<dbReference type="EMBL" id="JACSPR010000003">
    <property type="protein sequence ID" value="MBD8029818.1"/>
    <property type="molecule type" value="Genomic_DNA"/>
</dbReference>
<keyword evidence="2" id="KW-1185">Reference proteome</keyword>
<dbReference type="Proteomes" id="UP000650224">
    <property type="component" value="Unassembled WGS sequence"/>
</dbReference>
<dbReference type="RefSeq" id="WP_191733045.1">
    <property type="nucleotide sequence ID" value="NZ_JACSPR010000003.1"/>
</dbReference>
<gene>
    <name evidence="1" type="ORF">H9627_05675</name>
</gene>